<reference evidence="1 2" key="1">
    <citation type="journal article" date="2018" name="Nat. Ecol. Evol.">
        <title>Genomic signatures of mitonuclear coevolution across populations of Tigriopus californicus.</title>
        <authorList>
            <person name="Barreto F.S."/>
            <person name="Watson E.T."/>
            <person name="Lima T.G."/>
            <person name="Willett C.S."/>
            <person name="Edmands S."/>
            <person name="Li W."/>
            <person name="Burton R.S."/>
        </authorList>
    </citation>
    <scope>NUCLEOTIDE SEQUENCE [LARGE SCALE GENOMIC DNA]</scope>
    <source>
        <strain evidence="1 2">San Diego</strain>
    </source>
</reference>
<evidence type="ECO:0000313" key="1">
    <source>
        <dbReference type="EMBL" id="TRY73194.1"/>
    </source>
</evidence>
<dbReference type="AlphaFoldDB" id="A0A553P685"/>
<evidence type="ECO:0000313" key="2">
    <source>
        <dbReference type="Proteomes" id="UP000318571"/>
    </source>
</evidence>
<comment type="caution">
    <text evidence="1">The sequence shown here is derived from an EMBL/GenBank/DDBJ whole genome shotgun (WGS) entry which is preliminary data.</text>
</comment>
<keyword evidence="2" id="KW-1185">Reference proteome</keyword>
<sequence>MELELSPLGVGPLNMACEVIAAQNVFALQFLPHRVDSAQRQFFETRRKSNFDLLNVIFGIGLGTLLQNYGRNLNADVLSTADLFESVGSNLVSVSFAIPRVARVRPVRPDCDLGNRRIFQAKRDLRFQIEEACQCPETRLDTFRKLKSLHELQISAQCSGQESTLEQKLLTETIGLAQKSLLRQ</sequence>
<dbReference type="EMBL" id="VCGU01000007">
    <property type="protein sequence ID" value="TRY73194.1"/>
    <property type="molecule type" value="Genomic_DNA"/>
</dbReference>
<organism evidence="1 2">
    <name type="scientific">Tigriopus californicus</name>
    <name type="common">Marine copepod</name>
    <dbReference type="NCBI Taxonomy" id="6832"/>
    <lineage>
        <taxon>Eukaryota</taxon>
        <taxon>Metazoa</taxon>
        <taxon>Ecdysozoa</taxon>
        <taxon>Arthropoda</taxon>
        <taxon>Crustacea</taxon>
        <taxon>Multicrustacea</taxon>
        <taxon>Hexanauplia</taxon>
        <taxon>Copepoda</taxon>
        <taxon>Harpacticoida</taxon>
        <taxon>Harpacticidae</taxon>
        <taxon>Tigriopus</taxon>
    </lineage>
</organism>
<proteinExistence type="predicted"/>
<accession>A0A553P685</accession>
<protein>
    <submittedName>
        <fullName evidence="1">Uncharacterized protein</fullName>
    </submittedName>
</protein>
<gene>
    <name evidence="1" type="ORF">TCAL_00944</name>
</gene>
<name>A0A553P685_TIGCA</name>
<dbReference type="Proteomes" id="UP000318571">
    <property type="component" value="Chromosome 3"/>
</dbReference>